<name>A0ABS5QJC2_9PROT</name>
<dbReference type="Proteomes" id="UP000766336">
    <property type="component" value="Unassembled WGS sequence"/>
</dbReference>
<comment type="caution">
    <text evidence="6">The sequence shown here is derived from an EMBL/GenBank/DDBJ whole genome shotgun (WGS) entry which is preliminary data.</text>
</comment>
<evidence type="ECO:0000313" key="6">
    <source>
        <dbReference type="EMBL" id="MBS7813598.1"/>
    </source>
</evidence>
<organism evidence="6 7">
    <name type="scientific">Roseococcus pinisoli</name>
    <dbReference type="NCBI Taxonomy" id="2835040"/>
    <lineage>
        <taxon>Bacteria</taxon>
        <taxon>Pseudomonadati</taxon>
        <taxon>Pseudomonadota</taxon>
        <taxon>Alphaproteobacteria</taxon>
        <taxon>Acetobacterales</taxon>
        <taxon>Roseomonadaceae</taxon>
        <taxon>Roseococcus</taxon>
    </lineage>
</organism>
<keyword evidence="7" id="KW-1185">Reference proteome</keyword>
<keyword evidence="2 4" id="KW-0238">DNA-binding</keyword>
<dbReference type="InterPro" id="IPR036271">
    <property type="entry name" value="Tet_transcr_reg_TetR-rel_C_sf"/>
</dbReference>
<dbReference type="SUPFAM" id="SSF48498">
    <property type="entry name" value="Tetracyclin repressor-like, C-terminal domain"/>
    <property type="match status" value="1"/>
</dbReference>
<sequence length="223" mass="25192">MSSRSMDDLAEILELDDAGNPLQGRIVQIFQVACRLFAHRGFDGVSMRDIAAECGISKATLYHYFPGKDSILRPLAMGTTKSIFLHVQKYDDPTAPPLVRLRVFLVESANFFEKFRWAWIASSTAFWSDPKVRARKERIAWRDKYEQLLRDILQAGVDRGEIRVDDVRLAGRFVLSTINWMARWFDPDGPLTAAQVGDQFCNMIVNGIGAAQRPAPKEAVAQD</sequence>
<proteinExistence type="predicted"/>
<dbReference type="InterPro" id="IPR009057">
    <property type="entry name" value="Homeodomain-like_sf"/>
</dbReference>
<reference evidence="6 7" key="1">
    <citation type="submission" date="2021-05" db="EMBL/GenBank/DDBJ databases">
        <title>Roseococcus sp. XZZS9, whole genome shotgun sequencing project.</title>
        <authorList>
            <person name="Zhao G."/>
            <person name="Shen L."/>
        </authorList>
    </citation>
    <scope>NUCLEOTIDE SEQUENCE [LARGE SCALE GENOMIC DNA]</scope>
    <source>
        <strain evidence="6 7">XZZS9</strain>
    </source>
</reference>
<accession>A0ABS5QJC2</accession>
<dbReference type="InterPro" id="IPR050109">
    <property type="entry name" value="HTH-type_TetR-like_transc_reg"/>
</dbReference>
<dbReference type="SUPFAM" id="SSF46689">
    <property type="entry name" value="Homeodomain-like"/>
    <property type="match status" value="1"/>
</dbReference>
<dbReference type="RefSeq" id="WP_213672292.1">
    <property type="nucleotide sequence ID" value="NZ_JAHCDA010000005.1"/>
</dbReference>
<dbReference type="Pfam" id="PF00440">
    <property type="entry name" value="TetR_N"/>
    <property type="match status" value="1"/>
</dbReference>
<keyword evidence="1" id="KW-0805">Transcription regulation</keyword>
<dbReference type="PROSITE" id="PS01081">
    <property type="entry name" value="HTH_TETR_1"/>
    <property type="match status" value="1"/>
</dbReference>
<evidence type="ECO:0000256" key="3">
    <source>
        <dbReference type="ARBA" id="ARBA00023163"/>
    </source>
</evidence>
<dbReference type="PROSITE" id="PS50977">
    <property type="entry name" value="HTH_TETR_2"/>
    <property type="match status" value="1"/>
</dbReference>
<evidence type="ECO:0000256" key="1">
    <source>
        <dbReference type="ARBA" id="ARBA00023015"/>
    </source>
</evidence>
<dbReference type="InterPro" id="IPR041490">
    <property type="entry name" value="KstR2_TetR_C"/>
</dbReference>
<feature type="DNA-binding region" description="H-T-H motif" evidence="4">
    <location>
        <begin position="46"/>
        <end position="65"/>
    </location>
</feature>
<feature type="domain" description="HTH tetR-type" evidence="5">
    <location>
        <begin position="23"/>
        <end position="83"/>
    </location>
</feature>
<dbReference type="InterPro" id="IPR001647">
    <property type="entry name" value="HTH_TetR"/>
</dbReference>
<dbReference type="PRINTS" id="PR00455">
    <property type="entry name" value="HTHTETR"/>
</dbReference>
<dbReference type="Pfam" id="PF17932">
    <property type="entry name" value="TetR_C_24"/>
    <property type="match status" value="1"/>
</dbReference>
<evidence type="ECO:0000256" key="2">
    <source>
        <dbReference type="ARBA" id="ARBA00023125"/>
    </source>
</evidence>
<evidence type="ECO:0000256" key="4">
    <source>
        <dbReference type="PROSITE-ProRule" id="PRU00335"/>
    </source>
</evidence>
<dbReference type="PANTHER" id="PTHR30055">
    <property type="entry name" value="HTH-TYPE TRANSCRIPTIONAL REGULATOR RUTR"/>
    <property type="match status" value="1"/>
</dbReference>
<evidence type="ECO:0000313" key="7">
    <source>
        <dbReference type="Proteomes" id="UP000766336"/>
    </source>
</evidence>
<gene>
    <name evidence="6" type="ORF">KHU32_21840</name>
</gene>
<dbReference type="PANTHER" id="PTHR30055:SF240">
    <property type="entry name" value="HTH-TYPE TRANSCRIPTIONAL REGULATOR ACRR"/>
    <property type="match status" value="1"/>
</dbReference>
<dbReference type="Gene3D" id="1.10.357.10">
    <property type="entry name" value="Tetracycline Repressor, domain 2"/>
    <property type="match status" value="1"/>
</dbReference>
<dbReference type="InterPro" id="IPR023772">
    <property type="entry name" value="DNA-bd_HTH_TetR-type_CS"/>
</dbReference>
<keyword evidence="3" id="KW-0804">Transcription</keyword>
<dbReference type="Gene3D" id="1.10.10.60">
    <property type="entry name" value="Homeodomain-like"/>
    <property type="match status" value="1"/>
</dbReference>
<protein>
    <submittedName>
        <fullName evidence="6">TetR family transcriptional regulator</fullName>
    </submittedName>
</protein>
<dbReference type="EMBL" id="JAHCDA010000005">
    <property type="protein sequence ID" value="MBS7813598.1"/>
    <property type="molecule type" value="Genomic_DNA"/>
</dbReference>
<evidence type="ECO:0000259" key="5">
    <source>
        <dbReference type="PROSITE" id="PS50977"/>
    </source>
</evidence>